<evidence type="ECO:0000313" key="2">
    <source>
        <dbReference type="EMBL" id="HGN36320.1"/>
    </source>
</evidence>
<dbReference type="GO" id="GO:0005525">
    <property type="term" value="F:GTP binding"/>
    <property type="evidence" value="ECO:0007669"/>
    <property type="project" value="InterPro"/>
</dbReference>
<dbReference type="GO" id="GO:0046872">
    <property type="term" value="F:metal ion binding"/>
    <property type="evidence" value="ECO:0007669"/>
    <property type="project" value="UniProtKB-KW"/>
</dbReference>
<dbReference type="EMBL" id="DTAI01000064">
    <property type="protein sequence ID" value="HGN36320.1"/>
    <property type="molecule type" value="Genomic_DNA"/>
</dbReference>
<sequence>MHMVIVVKPYVLRFVSLESGKGKTSIATSVITKLKLRGYLIAAIKHAVHGIDIDEKDTSRYINAGADIVIASSNNLGAIYYSKWMDSLDHILRFVNAPIVIVEGFRRCNIGDVIAVVDSHNEFNTLSRDVVGNIIAVIHTDNVSSEVSGLGVNVFNRDDVDGIVSFVESRALKFLENQLPQNNCGLCGFETCTMFVKFYAMGKVYSCPVSSDIRLVIDSKDIPLNPFVKNILRSTINGFIDSLKGIPPQRRKILIEIEL</sequence>
<gene>
    <name evidence="2" type="ORF">ENT87_02035</name>
</gene>
<feature type="domain" description="Molybdopterin-guanine dinucleotide biosynthesis protein B (MobB)" evidence="1">
    <location>
        <begin position="13"/>
        <end position="138"/>
    </location>
</feature>
<dbReference type="SUPFAM" id="SSF52540">
    <property type="entry name" value="P-loop containing nucleoside triphosphate hydrolases"/>
    <property type="match status" value="1"/>
</dbReference>
<dbReference type="Gene3D" id="3.40.50.300">
    <property type="entry name" value="P-loop containing nucleotide triphosphate hydrolases"/>
    <property type="match status" value="1"/>
</dbReference>
<organism evidence="2">
    <name type="scientific">Ignisphaera aggregans</name>
    <dbReference type="NCBI Taxonomy" id="334771"/>
    <lineage>
        <taxon>Archaea</taxon>
        <taxon>Thermoproteota</taxon>
        <taxon>Thermoprotei</taxon>
        <taxon>Desulfurococcales</taxon>
        <taxon>Desulfurococcaceae</taxon>
        <taxon>Ignisphaera</taxon>
    </lineage>
</organism>
<dbReference type="PANTHER" id="PTHR40072:SF1">
    <property type="entry name" value="MOLYBDOPTERIN-GUANINE DINUCLEOTIDE BIOSYNTHESIS ADAPTER PROTEIN"/>
    <property type="match status" value="1"/>
</dbReference>
<accession>A0A7J3I6G6</accession>
<dbReference type="AlphaFoldDB" id="A0A7J3I6G6"/>
<evidence type="ECO:0000259" key="1">
    <source>
        <dbReference type="Pfam" id="PF03205"/>
    </source>
</evidence>
<proteinExistence type="predicted"/>
<dbReference type="InterPro" id="IPR027417">
    <property type="entry name" value="P-loop_NTPase"/>
</dbReference>
<dbReference type="PANTHER" id="PTHR40072">
    <property type="entry name" value="MOLYBDOPTERIN-GUANINE DINUCLEOTIDE BIOSYNTHESIS ADAPTER PROTEIN-RELATED"/>
    <property type="match status" value="1"/>
</dbReference>
<dbReference type="InterPro" id="IPR004435">
    <property type="entry name" value="MobB_dom"/>
</dbReference>
<comment type="caution">
    <text evidence="2">The sequence shown here is derived from an EMBL/GenBank/DDBJ whole genome shotgun (WGS) entry which is preliminary data.</text>
</comment>
<dbReference type="Gene3D" id="1.10.15.40">
    <property type="entry name" value="Electron transport complex subunit B, putative Fe-S cluster"/>
    <property type="match status" value="1"/>
</dbReference>
<dbReference type="Pfam" id="PF03205">
    <property type="entry name" value="MobB"/>
    <property type="match status" value="1"/>
</dbReference>
<dbReference type="GO" id="GO:0051539">
    <property type="term" value="F:4 iron, 4 sulfur cluster binding"/>
    <property type="evidence" value="ECO:0007669"/>
    <property type="project" value="UniProtKB-KW"/>
</dbReference>
<reference evidence="2" key="1">
    <citation type="journal article" date="2020" name="mSystems">
        <title>Genome- and Community-Level Interaction Insights into Carbon Utilization and Element Cycling Functions of Hydrothermarchaeota in Hydrothermal Sediment.</title>
        <authorList>
            <person name="Zhou Z."/>
            <person name="Liu Y."/>
            <person name="Xu W."/>
            <person name="Pan J."/>
            <person name="Luo Z.H."/>
            <person name="Li M."/>
        </authorList>
    </citation>
    <scope>NUCLEOTIDE SEQUENCE [LARGE SCALE GENOMIC DNA]</scope>
    <source>
        <strain evidence="2">SpSt-618</strain>
    </source>
</reference>
<name>A0A7J3I6G6_9CREN</name>
<protein>
    <recommendedName>
        <fullName evidence="1">Molybdopterin-guanine dinucleotide biosynthesis protein B (MobB) domain-containing protein</fullName>
    </recommendedName>
</protein>
<dbReference type="GO" id="GO:0006777">
    <property type="term" value="P:Mo-molybdopterin cofactor biosynthetic process"/>
    <property type="evidence" value="ECO:0007669"/>
    <property type="project" value="InterPro"/>
</dbReference>
<dbReference type="InterPro" id="IPR052539">
    <property type="entry name" value="MGD_biosynthesis_adapter"/>
</dbReference>